<keyword evidence="2" id="KW-1185">Reference proteome</keyword>
<evidence type="ECO:0000313" key="1">
    <source>
        <dbReference type="EMBL" id="MFD0766275.1"/>
    </source>
</evidence>
<sequence>MDNINRIKHLYCRGGFGLSISGLEHIKGLSVKHAVEDLFKSSSGIQPLTVIDGNETYNDAAKADSLTKKMFMQQQRQLEKDLNTGWITQMSTTDSQLREKMTLFWHNHFACRTQNAFYAQQLNNIHRTHALGNFKTLLLEVSKSPAMLQFLNNQQNKKGHPNENFARELMELFTIGRGNYTEHDVKESARAFTGWGFNNNGAFVERKALHDDGEKVFLGKSGAFTGEDIINTLLERKETARFICTKLYKYLVNDMPEAKNINAMADVFYGSSYDISKLLKFVLTADWFYADKNTGNLIKAPVDFIVGLNRQFYISYKNPEILMQFERALGQVLFYPPNVAGWPGGKSWIDSSSLMFRLKIPSTVLNDGVIAFKGKADPEDEAFLAMNVSKRNAVNTQVQSQPNWDKFLSGIPANISKASIAGALLAPALNSNLMAIVNRSTDVRSMVIELVSTPEYQLC</sequence>
<proteinExistence type="predicted"/>
<dbReference type="EMBL" id="JBHTIA010000012">
    <property type="protein sequence ID" value="MFD0766275.1"/>
    <property type="molecule type" value="Genomic_DNA"/>
</dbReference>
<reference evidence="2" key="1">
    <citation type="journal article" date="2019" name="Int. J. Syst. Evol. Microbiol.">
        <title>The Global Catalogue of Microorganisms (GCM) 10K type strain sequencing project: providing services to taxonomists for standard genome sequencing and annotation.</title>
        <authorList>
            <consortium name="The Broad Institute Genomics Platform"/>
            <consortium name="The Broad Institute Genome Sequencing Center for Infectious Disease"/>
            <person name="Wu L."/>
            <person name="Ma J."/>
        </authorList>
    </citation>
    <scope>NUCLEOTIDE SEQUENCE [LARGE SCALE GENOMIC DNA]</scope>
    <source>
        <strain evidence="2">CCUG 60742</strain>
    </source>
</reference>
<dbReference type="InterPro" id="IPR014917">
    <property type="entry name" value="DUF1800"/>
</dbReference>
<protein>
    <submittedName>
        <fullName evidence="1">DUF1800 family protein</fullName>
    </submittedName>
</protein>
<gene>
    <name evidence="1" type="ORF">ACFQZI_15535</name>
</gene>
<accession>A0ABW2ZJC4</accession>
<evidence type="ECO:0000313" key="2">
    <source>
        <dbReference type="Proteomes" id="UP001597073"/>
    </source>
</evidence>
<name>A0ABW2ZJC4_9SPHI</name>
<dbReference type="RefSeq" id="WP_377144031.1">
    <property type="nucleotide sequence ID" value="NZ_JBHTIA010000012.1"/>
</dbReference>
<dbReference type="Pfam" id="PF08811">
    <property type="entry name" value="DUF1800"/>
    <property type="match status" value="1"/>
</dbReference>
<dbReference type="Proteomes" id="UP001597073">
    <property type="component" value="Unassembled WGS sequence"/>
</dbReference>
<organism evidence="1 2">
    <name type="scientific">Mucilaginibacter lutimaris</name>
    <dbReference type="NCBI Taxonomy" id="931629"/>
    <lineage>
        <taxon>Bacteria</taxon>
        <taxon>Pseudomonadati</taxon>
        <taxon>Bacteroidota</taxon>
        <taxon>Sphingobacteriia</taxon>
        <taxon>Sphingobacteriales</taxon>
        <taxon>Sphingobacteriaceae</taxon>
        <taxon>Mucilaginibacter</taxon>
    </lineage>
</organism>
<comment type="caution">
    <text evidence="1">The sequence shown here is derived from an EMBL/GenBank/DDBJ whole genome shotgun (WGS) entry which is preliminary data.</text>
</comment>